<evidence type="ECO:0000313" key="1">
    <source>
        <dbReference type="Proteomes" id="UP000046395"/>
    </source>
</evidence>
<evidence type="ECO:0000313" key="2">
    <source>
        <dbReference type="WBParaSite" id="TMUE_0000002266.1"/>
    </source>
</evidence>
<dbReference type="Proteomes" id="UP000046395">
    <property type="component" value="Unassembled WGS sequence"/>
</dbReference>
<accession>A0A5S6Q4T6</accession>
<proteinExistence type="predicted"/>
<organism evidence="1 2">
    <name type="scientific">Trichuris muris</name>
    <name type="common">Mouse whipworm</name>
    <dbReference type="NCBI Taxonomy" id="70415"/>
    <lineage>
        <taxon>Eukaryota</taxon>
        <taxon>Metazoa</taxon>
        <taxon>Ecdysozoa</taxon>
        <taxon>Nematoda</taxon>
        <taxon>Enoplea</taxon>
        <taxon>Dorylaimia</taxon>
        <taxon>Trichinellida</taxon>
        <taxon>Trichuridae</taxon>
        <taxon>Trichuris</taxon>
    </lineage>
</organism>
<reference evidence="2" key="1">
    <citation type="submission" date="2019-12" db="UniProtKB">
        <authorList>
            <consortium name="WormBaseParasite"/>
        </authorList>
    </citation>
    <scope>IDENTIFICATION</scope>
</reference>
<dbReference type="WBParaSite" id="TMUE_0000002266.1">
    <property type="protein sequence ID" value="TMUE_0000002266.1"/>
    <property type="gene ID" value="WBGene00298116"/>
</dbReference>
<keyword evidence="1" id="KW-1185">Reference proteome</keyword>
<dbReference type="AlphaFoldDB" id="A0A5S6Q4T6"/>
<protein>
    <submittedName>
        <fullName evidence="2">Uncharacterized protein</fullName>
    </submittedName>
</protein>
<name>A0A5S6Q4T6_TRIMR</name>
<sequence>MPAEVIVEDARPCGKDTKHTKNNWQYKQARRHRISAGPDLPCNSIQVLQVPLALLLKTAFAFEAVIFHFGWTNSNESEQSSVMRKSDAVTNGSPILLSAFACETVNISNHIYEGHDATASGIHYNSKA</sequence>